<keyword evidence="3" id="KW-1185">Reference proteome</keyword>
<dbReference type="EMBL" id="KZ821227">
    <property type="protein sequence ID" value="PYH46600.1"/>
    <property type="molecule type" value="Genomic_DNA"/>
</dbReference>
<dbReference type="GeneID" id="37072095"/>
<gene>
    <name evidence="2" type="ORF">BP01DRAFT_18024</name>
</gene>
<name>A0A318ZRL9_9EURO</name>
<protein>
    <submittedName>
        <fullName evidence="2">Uncharacterized protein</fullName>
    </submittedName>
</protein>
<evidence type="ECO:0000313" key="2">
    <source>
        <dbReference type="EMBL" id="PYH46600.1"/>
    </source>
</evidence>
<proteinExistence type="predicted"/>
<organism evidence="2 3">
    <name type="scientific">Aspergillus saccharolyticus JOP 1030-1</name>
    <dbReference type="NCBI Taxonomy" id="1450539"/>
    <lineage>
        <taxon>Eukaryota</taxon>
        <taxon>Fungi</taxon>
        <taxon>Dikarya</taxon>
        <taxon>Ascomycota</taxon>
        <taxon>Pezizomycotina</taxon>
        <taxon>Eurotiomycetes</taxon>
        <taxon>Eurotiomycetidae</taxon>
        <taxon>Eurotiales</taxon>
        <taxon>Aspergillaceae</taxon>
        <taxon>Aspergillus</taxon>
        <taxon>Aspergillus subgen. Circumdati</taxon>
    </lineage>
</organism>
<evidence type="ECO:0000313" key="3">
    <source>
        <dbReference type="Proteomes" id="UP000248349"/>
    </source>
</evidence>
<dbReference type="OrthoDB" id="4312664at2759"/>
<sequence>MSLFIGNVFNKALQKAIPVYIAESGEGYKRLTGVIAESVKNAALAKIKAPFEEGRLFKFEDMKEMHQLTITNMCHPSDSDPQDHYSIQGEGTTGEKVKGGHVPDDASKQTQTK</sequence>
<evidence type="ECO:0000256" key="1">
    <source>
        <dbReference type="SAM" id="MobiDB-lite"/>
    </source>
</evidence>
<dbReference type="Proteomes" id="UP000248349">
    <property type="component" value="Unassembled WGS sequence"/>
</dbReference>
<dbReference type="RefSeq" id="XP_025432582.1">
    <property type="nucleotide sequence ID" value="XM_025570867.1"/>
</dbReference>
<feature type="region of interest" description="Disordered" evidence="1">
    <location>
        <begin position="73"/>
        <end position="113"/>
    </location>
</feature>
<dbReference type="AlphaFoldDB" id="A0A318ZRL9"/>
<accession>A0A318ZRL9</accession>
<feature type="compositionally biased region" description="Basic and acidic residues" evidence="1">
    <location>
        <begin position="93"/>
        <end position="107"/>
    </location>
</feature>
<reference evidence="2 3" key="1">
    <citation type="submission" date="2016-12" db="EMBL/GenBank/DDBJ databases">
        <title>The genomes of Aspergillus section Nigri reveals drivers in fungal speciation.</title>
        <authorList>
            <consortium name="DOE Joint Genome Institute"/>
            <person name="Vesth T.C."/>
            <person name="Nybo J."/>
            <person name="Theobald S."/>
            <person name="Brandl J."/>
            <person name="Frisvad J.C."/>
            <person name="Nielsen K.F."/>
            <person name="Lyhne E.K."/>
            <person name="Kogle M.E."/>
            <person name="Kuo A."/>
            <person name="Riley R."/>
            <person name="Clum A."/>
            <person name="Nolan M."/>
            <person name="Lipzen A."/>
            <person name="Salamov A."/>
            <person name="Henrissat B."/>
            <person name="Wiebenga A."/>
            <person name="De Vries R.P."/>
            <person name="Grigoriev I.V."/>
            <person name="Mortensen U.H."/>
            <person name="Andersen M.R."/>
            <person name="Baker S.E."/>
        </authorList>
    </citation>
    <scope>NUCLEOTIDE SEQUENCE [LARGE SCALE GENOMIC DNA]</scope>
    <source>
        <strain evidence="2 3">JOP 1030-1</strain>
    </source>
</reference>